<dbReference type="STRING" id="631362.Thi970DRAFT_04857"/>
<dbReference type="Gene3D" id="3.20.20.370">
    <property type="entry name" value="Glycoside hydrolase/deacetylase"/>
    <property type="match status" value="1"/>
</dbReference>
<sequence length="366" mass="39450">MSDMSILRGYHRLQQIAGLLALTLLLGGCSQPAALADPFLPTGAGSQAVGSAAILQQCWSETELSGPTQGIQKPLPVDLDGPSPDAIQRAAMALPPLPSYLRGSIRSVDLAQSNSRPAGQKWVALTFDLCEQANERTGYQADTINYLRQHRIPATFYAGGKWMKTHPQQAMQLMADPLFEVGNHAWSHGNMRVLTGAAMRRQITWTQAQYAQLRDELAARSCTRAAGSNEMARIPRYPTTFRFPYGTCSQESLDALADYGLAAIQWTVVTGDPARGQSAAGIARQVLNGVKSSSGSIVIAHANGRGWNTAAALPQFIPQLQADGYRFVTVSDLLLAGQPVSAQSCYELRPGDNARYDRLFGEGTGE</sequence>
<dbReference type="GO" id="GO:0016810">
    <property type="term" value="F:hydrolase activity, acting on carbon-nitrogen (but not peptide) bonds"/>
    <property type="evidence" value="ECO:0007669"/>
    <property type="project" value="InterPro"/>
</dbReference>
<dbReference type="eggNOG" id="COG0726">
    <property type="taxonomic scope" value="Bacteria"/>
</dbReference>
<dbReference type="GO" id="GO:0016798">
    <property type="term" value="F:hydrolase activity, acting on glycosyl bonds"/>
    <property type="evidence" value="ECO:0007669"/>
    <property type="project" value="UniProtKB-KW"/>
</dbReference>
<evidence type="ECO:0000259" key="1">
    <source>
        <dbReference type="PROSITE" id="PS51677"/>
    </source>
</evidence>
<organism evidence="2 3">
    <name type="scientific">Thiorhodovibrio frisius</name>
    <dbReference type="NCBI Taxonomy" id="631362"/>
    <lineage>
        <taxon>Bacteria</taxon>
        <taxon>Pseudomonadati</taxon>
        <taxon>Pseudomonadota</taxon>
        <taxon>Gammaproteobacteria</taxon>
        <taxon>Chromatiales</taxon>
        <taxon>Chromatiaceae</taxon>
        <taxon>Thiorhodovibrio</taxon>
    </lineage>
</organism>
<keyword evidence="2" id="KW-0326">Glycosidase</keyword>
<dbReference type="Proteomes" id="UP000002964">
    <property type="component" value="Unassembled WGS sequence"/>
</dbReference>
<feature type="domain" description="NodB homology" evidence="1">
    <location>
        <begin position="121"/>
        <end position="328"/>
    </location>
</feature>
<protein>
    <submittedName>
        <fullName evidence="2">Putative xylanase/chitin deacetylase</fullName>
    </submittedName>
</protein>
<dbReference type="PANTHER" id="PTHR10587:SF134">
    <property type="entry name" value="SECRETED PROTEIN"/>
    <property type="match status" value="1"/>
</dbReference>
<dbReference type="EMBL" id="JH603171">
    <property type="protein sequence ID" value="EIC19340.1"/>
    <property type="molecule type" value="Genomic_DNA"/>
</dbReference>
<keyword evidence="2" id="KW-0119">Carbohydrate metabolism</keyword>
<evidence type="ECO:0000313" key="2">
    <source>
        <dbReference type="EMBL" id="EIC19340.1"/>
    </source>
</evidence>
<dbReference type="InterPro" id="IPR002509">
    <property type="entry name" value="NODB_dom"/>
</dbReference>
<dbReference type="HOGENOM" id="CLU_062195_0_0_6"/>
<dbReference type="PANTHER" id="PTHR10587">
    <property type="entry name" value="GLYCOSYL TRANSFERASE-RELATED"/>
    <property type="match status" value="1"/>
</dbReference>
<dbReference type="Pfam" id="PF01522">
    <property type="entry name" value="Polysacc_deac_1"/>
    <property type="match status" value="1"/>
</dbReference>
<keyword evidence="2" id="KW-0624">Polysaccharide degradation</keyword>
<keyword evidence="3" id="KW-1185">Reference proteome</keyword>
<dbReference type="InterPro" id="IPR050248">
    <property type="entry name" value="Polysacc_deacetylase_ArnD"/>
</dbReference>
<name>H8Z8D5_9GAMM</name>
<dbReference type="GO" id="GO:0045493">
    <property type="term" value="P:xylan catabolic process"/>
    <property type="evidence" value="ECO:0007669"/>
    <property type="project" value="UniProtKB-KW"/>
</dbReference>
<evidence type="ECO:0000313" key="3">
    <source>
        <dbReference type="Proteomes" id="UP000002964"/>
    </source>
</evidence>
<proteinExistence type="predicted"/>
<dbReference type="SUPFAM" id="SSF88713">
    <property type="entry name" value="Glycoside hydrolase/deacetylase"/>
    <property type="match status" value="1"/>
</dbReference>
<dbReference type="AlphaFoldDB" id="H8Z8D5"/>
<dbReference type="InterPro" id="IPR011330">
    <property type="entry name" value="Glyco_hydro/deAcase_b/a-brl"/>
</dbReference>
<keyword evidence="2" id="KW-0858">Xylan degradation</keyword>
<gene>
    <name evidence="2" type="ORF">Thi970DRAFT_04857</name>
</gene>
<dbReference type="RefSeq" id="WP_009151569.1">
    <property type="nucleotide sequence ID" value="NZ_CP121471.1"/>
</dbReference>
<reference evidence="3" key="1">
    <citation type="submission" date="2011-06" db="EMBL/GenBank/DDBJ databases">
        <authorList>
            <consortium name="US DOE Joint Genome Institute (JGI-PGF)"/>
            <person name="Lucas S."/>
            <person name="Han J."/>
            <person name="Lapidus A."/>
            <person name="Cheng J.-F."/>
            <person name="Goodwin L."/>
            <person name="Pitluck S."/>
            <person name="Peters L."/>
            <person name="Land M.L."/>
            <person name="Hauser L."/>
            <person name="Vogl K."/>
            <person name="Liu Z."/>
            <person name="Overmann J."/>
            <person name="Frigaard N.-U."/>
            <person name="Bryant D.A."/>
            <person name="Woyke T.J."/>
        </authorList>
    </citation>
    <scope>NUCLEOTIDE SEQUENCE [LARGE SCALE GENOMIC DNA]</scope>
    <source>
        <strain evidence="3">970</strain>
    </source>
</reference>
<reference evidence="2 3" key="2">
    <citation type="submission" date="2011-11" db="EMBL/GenBank/DDBJ databases">
        <authorList>
            <consortium name="US DOE Joint Genome Institute"/>
            <person name="Lucas S."/>
            <person name="Han J."/>
            <person name="Lapidus A."/>
            <person name="Cheng J.-F."/>
            <person name="Goodwin L."/>
            <person name="Pitluck S."/>
            <person name="Peters L."/>
            <person name="Ovchinnikova G."/>
            <person name="Zhang X."/>
            <person name="Detter J.C."/>
            <person name="Han C."/>
            <person name="Tapia R."/>
            <person name="Land M."/>
            <person name="Hauser L."/>
            <person name="Kyrpides N."/>
            <person name="Ivanova N."/>
            <person name="Pagani I."/>
            <person name="Vogl K."/>
            <person name="Liu Z."/>
            <person name="Overmann J."/>
            <person name="Frigaard N.-U."/>
            <person name="Bryant D."/>
            <person name="Woyke T."/>
        </authorList>
    </citation>
    <scope>NUCLEOTIDE SEQUENCE [LARGE SCALE GENOMIC DNA]</scope>
    <source>
        <strain evidence="2 3">970</strain>
    </source>
</reference>
<dbReference type="PROSITE" id="PS51677">
    <property type="entry name" value="NODB"/>
    <property type="match status" value="1"/>
</dbReference>
<accession>H8Z8D5</accession>
<keyword evidence="2" id="KW-0378">Hydrolase</keyword>